<dbReference type="RefSeq" id="WP_136540391.1">
    <property type="nucleotide sequence ID" value="NZ_STGU01000004.1"/>
</dbReference>
<dbReference type="AlphaFoldDB" id="A0A4S8Q7T4"/>
<sequence length="132" mass="14163">MTITLRSESASELTFEQMDSNLLEVRNYDLSFTATGGSNADEVLWAYIAARPLKLPVALDSSLMTVIGATAALTLVFKKNDIEVGSVTFDAGAATFDFPSEETLNPGDVLTITSSGDYEFVTLALTVRSLIN</sequence>
<comment type="caution">
    <text evidence="1">The sequence shown here is derived from an EMBL/GenBank/DDBJ whole genome shotgun (WGS) entry which is preliminary data.</text>
</comment>
<organism evidence="1 2">
    <name type="scientific">Rhizobium rosettiformans W3</name>
    <dbReference type="NCBI Taxonomy" id="538378"/>
    <lineage>
        <taxon>Bacteria</taxon>
        <taxon>Pseudomonadati</taxon>
        <taxon>Pseudomonadota</taxon>
        <taxon>Alphaproteobacteria</taxon>
        <taxon>Hyphomicrobiales</taxon>
        <taxon>Rhizobiaceae</taxon>
        <taxon>Rhizobium/Agrobacterium group</taxon>
        <taxon>Rhizobium</taxon>
    </lineage>
</organism>
<proteinExistence type="predicted"/>
<accession>A0A4S8Q7T4</accession>
<protein>
    <submittedName>
        <fullName evidence="1">Uncharacterized protein</fullName>
    </submittedName>
</protein>
<name>A0A4S8Q7T4_9HYPH</name>
<evidence type="ECO:0000313" key="1">
    <source>
        <dbReference type="EMBL" id="THV36929.1"/>
    </source>
</evidence>
<dbReference type="EMBL" id="STGU01000004">
    <property type="protein sequence ID" value="THV36929.1"/>
    <property type="molecule type" value="Genomic_DNA"/>
</dbReference>
<dbReference type="Proteomes" id="UP000307378">
    <property type="component" value="Unassembled WGS sequence"/>
</dbReference>
<gene>
    <name evidence="1" type="ORF">FAA86_10615</name>
</gene>
<evidence type="ECO:0000313" key="2">
    <source>
        <dbReference type="Proteomes" id="UP000307378"/>
    </source>
</evidence>
<reference evidence="1 2" key="1">
    <citation type="submission" date="2019-04" db="EMBL/GenBank/DDBJ databases">
        <title>genome sequence of strain W3.</title>
        <authorList>
            <person name="Gao J."/>
            <person name="Sun J."/>
        </authorList>
    </citation>
    <scope>NUCLEOTIDE SEQUENCE [LARGE SCALE GENOMIC DNA]</scope>
    <source>
        <strain evidence="1 2">W3</strain>
    </source>
</reference>